<organism evidence="4 5">
    <name type="scientific">Cognatiyoonia koreensis</name>
    <dbReference type="NCBI Taxonomy" id="364200"/>
    <lineage>
        <taxon>Bacteria</taxon>
        <taxon>Pseudomonadati</taxon>
        <taxon>Pseudomonadota</taxon>
        <taxon>Alphaproteobacteria</taxon>
        <taxon>Rhodobacterales</taxon>
        <taxon>Paracoccaceae</taxon>
        <taxon>Cognatiyoonia</taxon>
    </lineage>
</organism>
<accession>A0A1I0PHJ7</accession>
<dbReference type="Proteomes" id="UP000199167">
    <property type="component" value="Unassembled WGS sequence"/>
</dbReference>
<evidence type="ECO:0000256" key="2">
    <source>
        <dbReference type="ARBA" id="ARBA00022573"/>
    </source>
</evidence>
<dbReference type="PANTHER" id="PTHR36925:SF1">
    <property type="entry name" value="COBALT-PRECORRIN-6A REDUCTASE"/>
    <property type="match status" value="1"/>
</dbReference>
<dbReference type="OrthoDB" id="5183775at2"/>
<keyword evidence="2" id="KW-0169">Cobalamin biosynthesis</keyword>
<keyword evidence="5" id="KW-1185">Reference proteome</keyword>
<evidence type="ECO:0000313" key="4">
    <source>
        <dbReference type="EMBL" id="SEW13720.1"/>
    </source>
</evidence>
<evidence type="ECO:0000256" key="1">
    <source>
        <dbReference type="ARBA" id="ARBA00004953"/>
    </source>
</evidence>
<dbReference type="PROSITE" id="PS51014">
    <property type="entry name" value="COBK_CBIJ"/>
    <property type="match status" value="1"/>
</dbReference>
<dbReference type="InterPro" id="IPR003723">
    <property type="entry name" value="Precorrin-6x_reduct"/>
</dbReference>
<dbReference type="RefSeq" id="WP_089991546.1">
    <property type="nucleotide sequence ID" value="NZ_FOIZ01000001.1"/>
</dbReference>
<comment type="pathway">
    <text evidence="1">Cofactor biosynthesis; adenosylcobalamin biosynthesis.</text>
</comment>
<dbReference type="GO" id="GO:0009236">
    <property type="term" value="P:cobalamin biosynthetic process"/>
    <property type="evidence" value="ECO:0007669"/>
    <property type="project" value="UniProtKB-UniPathway"/>
</dbReference>
<keyword evidence="3" id="KW-0560">Oxidoreductase</keyword>
<proteinExistence type="predicted"/>
<dbReference type="PANTHER" id="PTHR36925">
    <property type="entry name" value="COBALT-PRECORRIN-6A REDUCTASE"/>
    <property type="match status" value="1"/>
</dbReference>
<dbReference type="NCBIfam" id="NF005968">
    <property type="entry name" value="PRK08057.1-2"/>
    <property type="match status" value="1"/>
</dbReference>
<dbReference type="GO" id="GO:0016994">
    <property type="term" value="F:precorrin-6A reductase activity"/>
    <property type="evidence" value="ECO:0007669"/>
    <property type="project" value="InterPro"/>
</dbReference>
<dbReference type="AlphaFoldDB" id="A0A1I0PHJ7"/>
<dbReference type="Pfam" id="PF02571">
    <property type="entry name" value="CbiJ"/>
    <property type="match status" value="1"/>
</dbReference>
<dbReference type="UniPathway" id="UPA00148"/>
<gene>
    <name evidence="4" type="ORF">SAMN04488515_1231</name>
</gene>
<reference evidence="4 5" key="1">
    <citation type="submission" date="2016-10" db="EMBL/GenBank/DDBJ databases">
        <authorList>
            <person name="de Groot N.N."/>
        </authorList>
    </citation>
    <scope>NUCLEOTIDE SEQUENCE [LARGE SCALE GENOMIC DNA]</scope>
    <source>
        <strain evidence="4 5">DSM 17925</strain>
    </source>
</reference>
<sequence length="242" mass="26007">MTLLLLAGSGEAKRIAWALTDSGLNVIASLAGATRSPDPLPVPTRIGGFGGEAGFRAYLAEERITAVLDATHPYADRITERTARVCKDLGLPYLYCCRPGWVPEPGDDWTEIAREEDAAAHIPVGATVFLGTGRQTLERFANLEGRRVICRQIDPPTAPFPFEGGEYLIGRPPFPVAREKALFRALGVEWLVVKNAGGVPSRTKLTAAGDLGIPVLMIRRPALPDADVVQTVDAAVAWARGR</sequence>
<evidence type="ECO:0000313" key="5">
    <source>
        <dbReference type="Proteomes" id="UP000199167"/>
    </source>
</evidence>
<name>A0A1I0PHJ7_9RHOB</name>
<dbReference type="EMBL" id="FOIZ01000001">
    <property type="protein sequence ID" value="SEW13720.1"/>
    <property type="molecule type" value="Genomic_DNA"/>
</dbReference>
<evidence type="ECO:0000256" key="3">
    <source>
        <dbReference type="ARBA" id="ARBA00023002"/>
    </source>
</evidence>
<dbReference type="STRING" id="364200.SAMN04488515_1231"/>
<protein>
    <submittedName>
        <fullName evidence="4">Precorrin-6A/cobalt-precorrin-6A reductase</fullName>
    </submittedName>
</protein>